<dbReference type="STRING" id="1522189.A0A316W4A5"/>
<evidence type="ECO:0000256" key="1">
    <source>
        <dbReference type="ARBA" id="ARBA00000142"/>
    </source>
</evidence>
<dbReference type="EC" id="2.1.1.33" evidence="9"/>
<evidence type="ECO:0000256" key="3">
    <source>
        <dbReference type="ARBA" id="ARBA00022603"/>
    </source>
</evidence>
<keyword evidence="7 9" id="KW-0694">RNA-binding</keyword>
<dbReference type="AlphaFoldDB" id="A0A316W4A5"/>
<evidence type="ECO:0000256" key="10">
    <source>
        <dbReference type="SAM" id="MobiDB-lite"/>
    </source>
</evidence>
<dbReference type="InParanoid" id="A0A316W4A5"/>
<evidence type="ECO:0000313" key="11">
    <source>
        <dbReference type="EMBL" id="PWN44756.1"/>
    </source>
</evidence>
<protein>
    <recommendedName>
        <fullName evidence="9">tRNA (guanine-N(7)-)-methyltransferase</fullName>
        <ecNumber evidence="9">2.1.1.33</ecNumber>
    </recommendedName>
    <alternativeName>
        <fullName evidence="9">Transfer RNA methyltransferase 8</fullName>
    </alternativeName>
    <alternativeName>
        <fullName evidence="9">tRNA (guanine(46)-N(7))-methyltransferase</fullName>
    </alternativeName>
    <alternativeName>
        <fullName evidence="9">tRNA(m7G46)-methyltransferase</fullName>
    </alternativeName>
</protein>
<dbReference type="PANTHER" id="PTHR23417">
    <property type="entry name" value="3-DEOXY-D-MANNO-OCTULOSONIC-ACID TRANSFERASE/TRNA GUANINE-N 7 - -METHYLTRANSFERASE"/>
    <property type="match status" value="1"/>
</dbReference>
<dbReference type="EMBL" id="KZ819359">
    <property type="protein sequence ID" value="PWN44756.1"/>
    <property type="molecule type" value="Genomic_DNA"/>
</dbReference>
<keyword evidence="12" id="KW-1185">Reference proteome</keyword>
<feature type="binding site" evidence="9">
    <location>
        <begin position="254"/>
        <end position="255"/>
    </location>
    <ligand>
        <name>S-adenosyl-L-methionine</name>
        <dbReference type="ChEBI" id="CHEBI:59789"/>
    </ligand>
</feature>
<dbReference type="InterPro" id="IPR025763">
    <property type="entry name" value="Trm8_euk"/>
</dbReference>
<feature type="binding site" evidence="9">
    <location>
        <begin position="127"/>
        <end position="128"/>
    </location>
    <ligand>
        <name>S-adenosyl-L-methionine</name>
        <dbReference type="ChEBI" id="CHEBI:59789"/>
    </ligand>
</feature>
<keyword evidence="3 9" id="KW-0489">Methyltransferase</keyword>
<sequence length="386" mass="42634">MPAEKRKKGGVRAGKEEGMNHLNYAGSSTGTLMIPQKRWYRQRAHANPFSDHDLVFPSSPSEMDWSKHYPAFASSDGYADSSAQIDQASVFTRTKALPEFLDVGCGFGGLLFDLAPIFPDKLILGLEIRAQVAQYVEDKAHALRLAARSHRRGEHAAGNDTSQVGTGSAASSSAEGAGVSPTVGPDNTSDAQSSTSSHPNKRSRKDQAPGDADGDEEDAKDEKDEKEQNELLVARARTGNVAGGYENVSVLRANAMKFLPNFFRKGQLSKMFFLHPDPHFKKIKHKARIISSTLLAEYAYVLRPGGILYTITDVHDLHLWMVGHLDVHPSFEPIPDAELEDDPCVKAIWTATEEGKKVIRNRGDKWFKAYRRKPDPPLDEDDDEHL</sequence>
<dbReference type="Pfam" id="PF02390">
    <property type="entry name" value="Methyltransf_4"/>
    <property type="match status" value="2"/>
</dbReference>
<feature type="compositionally biased region" description="Low complexity" evidence="10">
    <location>
        <begin position="165"/>
        <end position="178"/>
    </location>
</feature>
<dbReference type="PANTHER" id="PTHR23417:SF16">
    <property type="entry name" value="TRNA (GUANINE-N(7)-)-METHYLTRANSFERASE"/>
    <property type="match status" value="1"/>
</dbReference>
<dbReference type="GO" id="GO:0005634">
    <property type="term" value="C:nucleus"/>
    <property type="evidence" value="ECO:0007669"/>
    <property type="project" value="UniProtKB-SubCell"/>
</dbReference>
<reference evidence="11 12" key="1">
    <citation type="journal article" date="2018" name="Mol. Biol. Evol.">
        <title>Broad Genomic Sampling Reveals a Smut Pathogenic Ancestry of the Fungal Clade Ustilaginomycotina.</title>
        <authorList>
            <person name="Kijpornyongpan T."/>
            <person name="Mondo S.J."/>
            <person name="Barry K."/>
            <person name="Sandor L."/>
            <person name="Lee J."/>
            <person name="Lipzen A."/>
            <person name="Pangilinan J."/>
            <person name="LaButti K."/>
            <person name="Hainaut M."/>
            <person name="Henrissat B."/>
            <person name="Grigoriev I.V."/>
            <person name="Spatafora J.W."/>
            <person name="Aime M.C."/>
        </authorList>
    </citation>
    <scope>NUCLEOTIDE SEQUENCE [LARGE SCALE GENOMIC DNA]</scope>
    <source>
        <strain evidence="11 12">MCA 4658</strain>
    </source>
</reference>
<dbReference type="Gene3D" id="3.40.50.150">
    <property type="entry name" value="Vaccinia Virus protein VP39"/>
    <property type="match status" value="1"/>
</dbReference>
<evidence type="ECO:0000313" key="12">
    <source>
        <dbReference type="Proteomes" id="UP000245783"/>
    </source>
</evidence>
<comment type="subcellular location">
    <subcellularLocation>
        <location evidence="9">Nucleus</location>
    </subcellularLocation>
</comment>
<keyword evidence="8 9" id="KW-0539">Nucleus</keyword>
<dbReference type="HAMAP" id="MF_03055">
    <property type="entry name" value="tRNA_methyltr_TrmB_euk"/>
    <property type="match status" value="1"/>
</dbReference>
<feature type="binding site" evidence="9">
    <location>
        <begin position="352"/>
        <end position="354"/>
    </location>
    <ligand>
        <name>S-adenosyl-L-methionine</name>
        <dbReference type="ChEBI" id="CHEBI:59789"/>
    </ligand>
</feature>
<keyword evidence="2 9" id="KW-0820">tRNA-binding</keyword>
<dbReference type="SUPFAM" id="SSF53335">
    <property type="entry name" value="S-adenosyl-L-methionine-dependent methyltransferases"/>
    <property type="match status" value="1"/>
</dbReference>
<comment type="subunit">
    <text evidence="9">Forms a complex with TRM82.</text>
</comment>
<comment type="function">
    <text evidence="9">Catalyzes the formation of N(7)-methylguanine at position 46 (m7G46) in tRNA.</text>
</comment>
<evidence type="ECO:0000256" key="6">
    <source>
        <dbReference type="ARBA" id="ARBA00022694"/>
    </source>
</evidence>
<feature type="binding site" evidence="9">
    <location>
        <position position="104"/>
    </location>
    <ligand>
        <name>S-adenosyl-L-methionine</name>
        <dbReference type="ChEBI" id="CHEBI:59789"/>
    </ligand>
</feature>
<dbReference type="Proteomes" id="UP000245783">
    <property type="component" value="Unassembled WGS sequence"/>
</dbReference>
<dbReference type="GO" id="GO:0043527">
    <property type="term" value="C:tRNA methyltransferase complex"/>
    <property type="evidence" value="ECO:0007669"/>
    <property type="project" value="TreeGrafter"/>
</dbReference>
<dbReference type="FunCoup" id="A0A316W4A5">
    <property type="interactions" value="219"/>
</dbReference>
<evidence type="ECO:0000256" key="4">
    <source>
        <dbReference type="ARBA" id="ARBA00022679"/>
    </source>
</evidence>
<dbReference type="CDD" id="cd02440">
    <property type="entry name" value="AdoMet_MTases"/>
    <property type="match status" value="2"/>
</dbReference>
<evidence type="ECO:0000256" key="5">
    <source>
        <dbReference type="ARBA" id="ARBA00022691"/>
    </source>
</evidence>
<gene>
    <name evidence="9" type="primary">TRM8</name>
    <name evidence="11" type="ORF">IE81DRAFT_321075</name>
</gene>
<evidence type="ECO:0000256" key="9">
    <source>
        <dbReference type="HAMAP-Rule" id="MF_03055"/>
    </source>
</evidence>
<comment type="similarity">
    <text evidence="9">Belongs to the class I-like SAM-binding methyltransferase superfamily. TrmB family.</text>
</comment>
<comment type="pathway">
    <text evidence="9">tRNA modification; N(7)-methylguanine-tRNA biosynthesis.</text>
</comment>
<feature type="active site" evidence="9">
    <location>
        <position position="277"/>
    </location>
</feature>
<accession>A0A316W4A5</accession>
<dbReference type="GO" id="GO:0000049">
    <property type="term" value="F:tRNA binding"/>
    <property type="evidence" value="ECO:0007669"/>
    <property type="project" value="UniProtKB-UniRule"/>
</dbReference>
<dbReference type="OrthoDB" id="47276at2759"/>
<name>A0A316W4A5_9BASI</name>
<keyword evidence="6 9" id="KW-0819">tRNA processing</keyword>
<dbReference type="InterPro" id="IPR003358">
    <property type="entry name" value="tRNA_(Gua-N-7)_MeTrfase_Trmb"/>
</dbReference>
<organism evidence="11 12">
    <name type="scientific">Ceraceosorus guamensis</name>
    <dbReference type="NCBI Taxonomy" id="1522189"/>
    <lineage>
        <taxon>Eukaryota</taxon>
        <taxon>Fungi</taxon>
        <taxon>Dikarya</taxon>
        <taxon>Basidiomycota</taxon>
        <taxon>Ustilaginomycotina</taxon>
        <taxon>Exobasidiomycetes</taxon>
        <taxon>Ceraceosorales</taxon>
        <taxon>Ceraceosoraceae</taxon>
        <taxon>Ceraceosorus</taxon>
    </lineage>
</organism>
<dbReference type="UniPathway" id="UPA00989"/>
<proteinExistence type="inferred from homology"/>
<evidence type="ECO:0000256" key="2">
    <source>
        <dbReference type="ARBA" id="ARBA00022555"/>
    </source>
</evidence>
<feature type="binding site" evidence="9">
    <location>
        <position position="274"/>
    </location>
    <ligand>
        <name>S-adenosyl-L-methionine</name>
        <dbReference type="ChEBI" id="CHEBI:59789"/>
    </ligand>
</feature>
<feature type="compositionally biased region" description="Polar residues" evidence="10">
    <location>
        <begin position="185"/>
        <end position="198"/>
    </location>
</feature>
<dbReference type="GO" id="GO:0008176">
    <property type="term" value="F:tRNA (guanine(46)-N7)-methyltransferase activity"/>
    <property type="evidence" value="ECO:0007669"/>
    <property type="project" value="UniProtKB-UniRule"/>
</dbReference>
<evidence type="ECO:0000256" key="7">
    <source>
        <dbReference type="ARBA" id="ARBA00022884"/>
    </source>
</evidence>
<dbReference type="PROSITE" id="PS51625">
    <property type="entry name" value="SAM_MT_TRMB"/>
    <property type="match status" value="1"/>
</dbReference>
<dbReference type="InterPro" id="IPR029063">
    <property type="entry name" value="SAM-dependent_MTases_sf"/>
</dbReference>
<keyword evidence="5 9" id="KW-0949">S-adenosyl-L-methionine</keyword>
<evidence type="ECO:0000256" key="8">
    <source>
        <dbReference type="ARBA" id="ARBA00023242"/>
    </source>
</evidence>
<feature type="region of interest" description="Disordered" evidence="10">
    <location>
        <begin position="147"/>
        <end position="227"/>
    </location>
</feature>
<comment type="catalytic activity">
    <reaction evidence="1 9">
        <text>guanosine(46) in tRNA + S-adenosyl-L-methionine = N(7)-methylguanosine(46) in tRNA + S-adenosyl-L-homocysteine</text>
        <dbReference type="Rhea" id="RHEA:42708"/>
        <dbReference type="Rhea" id="RHEA-COMP:10188"/>
        <dbReference type="Rhea" id="RHEA-COMP:10189"/>
        <dbReference type="ChEBI" id="CHEBI:57856"/>
        <dbReference type="ChEBI" id="CHEBI:59789"/>
        <dbReference type="ChEBI" id="CHEBI:74269"/>
        <dbReference type="ChEBI" id="CHEBI:74480"/>
        <dbReference type="EC" id="2.1.1.33"/>
    </reaction>
</comment>
<keyword evidence="4 9" id="KW-0808">Transferase</keyword>